<reference evidence="2 3" key="1">
    <citation type="submission" date="2016-01" db="EMBL/GenBank/DDBJ databases">
        <authorList>
            <person name="Brown R."/>
        </authorList>
    </citation>
    <scope>NUCLEOTIDE SEQUENCE [LARGE SCALE GENOMIC DNA]</scope>
    <source>
        <strain evidence="2">Sporomusa sphaeroides DSM 2875</strain>
    </source>
</reference>
<organism evidence="2 3">
    <name type="scientific">Sporomusa sphaeroides DSM 2875</name>
    <dbReference type="NCBI Taxonomy" id="1337886"/>
    <lineage>
        <taxon>Bacteria</taxon>
        <taxon>Bacillati</taxon>
        <taxon>Bacillota</taxon>
        <taxon>Negativicutes</taxon>
        <taxon>Selenomonadales</taxon>
        <taxon>Sporomusaceae</taxon>
        <taxon>Sporomusa</taxon>
    </lineage>
</organism>
<dbReference type="InterPro" id="IPR040026">
    <property type="entry name" value="FliD"/>
</dbReference>
<accession>A0ABP2CHF7</accession>
<evidence type="ECO:0000313" key="2">
    <source>
        <dbReference type="EMBL" id="CVK21850.1"/>
    </source>
</evidence>
<feature type="domain" description="Flagellar hook-associated protein 2 C-terminal" evidence="1">
    <location>
        <begin position="258"/>
        <end position="328"/>
    </location>
</feature>
<dbReference type="PANTHER" id="PTHR30288:SF0">
    <property type="entry name" value="FLAGELLAR HOOK-ASSOCIATED PROTEIN 2"/>
    <property type="match status" value="1"/>
</dbReference>
<keyword evidence="2" id="KW-0969">Cilium</keyword>
<evidence type="ECO:0000313" key="3">
    <source>
        <dbReference type="Proteomes" id="UP000245702"/>
    </source>
</evidence>
<name>A0ABP2CHF7_9FIRM</name>
<dbReference type="RefSeq" id="WP_075757323.1">
    <property type="nucleotide sequence ID" value="NZ_CP146991.1"/>
</dbReference>
<dbReference type="PANTHER" id="PTHR30288">
    <property type="entry name" value="FLAGELLAR CAP/ASSEMBLY PROTEIN FLID"/>
    <property type="match status" value="1"/>
</dbReference>
<dbReference type="Pfam" id="PF07195">
    <property type="entry name" value="FliD_C"/>
    <property type="match status" value="1"/>
</dbReference>
<comment type="caution">
    <text evidence="2">The sequence shown here is derived from an EMBL/GenBank/DDBJ whole genome shotgun (WGS) entry which is preliminary data.</text>
</comment>
<sequence>MFRSGSVANQYTSWGQYGIYASMLQRQDFANNGQTGRTGTLLPGGSDVLYDYASDSRNQLASILADRQKKLAMATEIVENYNNLASSFYNGFDSSMKALKDAAYDLKNTSLNSAVNQIGYGSDNSKVVTVTSKFAPGRDSFNVEVSQLAGGQKTAYAALAAEGAGAFAGKSSLTLNSGDKTYKFDFNFTAGTTNKQALQSIAEKVNESGGSLKASVTEKDGKSQLQLYTSGTGAATAFSVTMTGALEQQLQTERQETAQDAVYRVNGVSHTSGKNEIELAEGVSATLTGTGEAKVSPDQMDAGKLVNAVKQFAGAYNAVVEHLKANAGSSKAISNLAGSFANIRFSAGSLSQLGIDVGAGGKLSVNENRLTEAATNNLDSLQRLVGSSDGIAGVTYNKAFSALIHKDNLLPLPSLTNGYYGVAKGLFFDIMA</sequence>
<dbReference type="InterPro" id="IPR010809">
    <property type="entry name" value="FliD_C"/>
</dbReference>
<proteinExistence type="predicted"/>
<keyword evidence="2" id="KW-0282">Flagellum</keyword>
<keyword evidence="3" id="KW-1185">Reference proteome</keyword>
<dbReference type="EMBL" id="FCOW01000051">
    <property type="protein sequence ID" value="CVK21850.1"/>
    <property type="molecule type" value="Genomic_DNA"/>
</dbReference>
<dbReference type="Proteomes" id="UP000245702">
    <property type="component" value="Unassembled WGS sequence"/>
</dbReference>
<evidence type="ECO:0000259" key="1">
    <source>
        <dbReference type="Pfam" id="PF07195"/>
    </source>
</evidence>
<gene>
    <name evidence="2" type="ORF">SSPH_04568</name>
</gene>
<keyword evidence="2" id="KW-0966">Cell projection</keyword>
<protein>
    <submittedName>
        <fullName evidence="2">Flagellar capping protein</fullName>
    </submittedName>
</protein>